<dbReference type="EMBL" id="CATOUU010000318">
    <property type="protein sequence ID" value="CAI9924650.1"/>
    <property type="molecule type" value="Genomic_DNA"/>
</dbReference>
<evidence type="ECO:0000313" key="6">
    <source>
        <dbReference type="EMBL" id="CAL6109935.1"/>
    </source>
</evidence>
<protein>
    <recommendedName>
        <fullName evidence="2">tRNA-intron lyase</fullName>
        <ecNumber evidence="2">4.6.1.16</ecNumber>
    </recommendedName>
</protein>
<dbReference type="Gene3D" id="3.40.1350.10">
    <property type="match status" value="1"/>
</dbReference>
<comment type="catalytic activity">
    <reaction evidence="3">
        <text>pretRNA = a 3'-half-tRNA molecule with a 5'-OH end + a 5'-half-tRNA molecule with a 2',3'-cyclic phosphate end + an intron with a 2',3'-cyclic phosphate and a 5'-hydroxyl terminus.</text>
        <dbReference type="EC" id="4.6.1.16"/>
    </reaction>
</comment>
<dbReference type="GO" id="GO:0005634">
    <property type="term" value="C:nucleus"/>
    <property type="evidence" value="ECO:0007669"/>
    <property type="project" value="UniProtKB-ARBA"/>
</dbReference>
<dbReference type="AlphaFoldDB" id="A0AA86NRF2"/>
<dbReference type="CDD" id="cd22363">
    <property type="entry name" value="tRNA-intron_lyase_C"/>
    <property type="match status" value="1"/>
</dbReference>
<comment type="similarity">
    <text evidence="1">Belongs to the tRNA-intron endonuclease family.</text>
</comment>
<dbReference type="Pfam" id="PF01974">
    <property type="entry name" value="tRNA_int_endo"/>
    <property type="match status" value="1"/>
</dbReference>
<evidence type="ECO:0000259" key="4">
    <source>
        <dbReference type="Pfam" id="PF01974"/>
    </source>
</evidence>
<keyword evidence="7" id="KW-1185">Reference proteome</keyword>
<evidence type="ECO:0000256" key="1">
    <source>
        <dbReference type="ARBA" id="ARBA00008078"/>
    </source>
</evidence>
<dbReference type="GO" id="GO:0000213">
    <property type="term" value="F:tRNA-intron lyase activity"/>
    <property type="evidence" value="ECO:0007669"/>
    <property type="project" value="UniProtKB-EC"/>
</dbReference>
<dbReference type="InterPro" id="IPR011856">
    <property type="entry name" value="tRNA_endonuc-like_dom_sf"/>
</dbReference>
<evidence type="ECO:0000256" key="3">
    <source>
        <dbReference type="ARBA" id="ARBA00034031"/>
    </source>
</evidence>
<gene>
    <name evidence="5" type="ORF">HINF_LOCUS12295</name>
    <name evidence="6" type="ORF">HINF_LOCUS75680</name>
</gene>
<name>A0AA86NRF2_9EUKA</name>
<dbReference type="GO" id="GO:0003676">
    <property type="term" value="F:nucleic acid binding"/>
    <property type="evidence" value="ECO:0007669"/>
    <property type="project" value="InterPro"/>
</dbReference>
<dbReference type="InterPro" id="IPR036167">
    <property type="entry name" value="tRNA_intron_Endo_cat-like_sf"/>
</dbReference>
<proteinExistence type="inferred from homology"/>
<reference evidence="5" key="1">
    <citation type="submission" date="2023-06" db="EMBL/GenBank/DDBJ databases">
        <authorList>
            <person name="Kurt Z."/>
        </authorList>
    </citation>
    <scope>NUCLEOTIDE SEQUENCE</scope>
</reference>
<sequence length="178" mass="20653">MTLIIQQIQEDITTNHGRALWNFGIGKCKGAKGFDTTLPYTINKVELNYLLTIYQDKVAYTDVVLIQPEKQLEQVADITYILTNTHKDAESLEDRFFMYFRQRNLYPRLGLHFGCTFLVYNCPNVEEDHALYMFQIRSPQTSNTEIISMLRICKTVKKQLLLGQFEGGKCEVKSVQQL</sequence>
<keyword evidence="5" id="KW-0255">Endonuclease</keyword>
<feature type="domain" description="tRNA intron endonuclease catalytic" evidence="4">
    <location>
        <begin position="97"/>
        <end position="163"/>
    </location>
</feature>
<evidence type="ECO:0000256" key="2">
    <source>
        <dbReference type="ARBA" id="ARBA00012573"/>
    </source>
</evidence>
<reference evidence="6 7" key="2">
    <citation type="submission" date="2024-07" db="EMBL/GenBank/DDBJ databases">
        <authorList>
            <person name="Akdeniz Z."/>
        </authorList>
    </citation>
    <scope>NUCLEOTIDE SEQUENCE [LARGE SCALE GENOMIC DNA]</scope>
</reference>
<organism evidence="5">
    <name type="scientific">Hexamita inflata</name>
    <dbReference type="NCBI Taxonomy" id="28002"/>
    <lineage>
        <taxon>Eukaryota</taxon>
        <taxon>Metamonada</taxon>
        <taxon>Diplomonadida</taxon>
        <taxon>Hexamitidae</taxon>
        <taxon>Hexamitinae</taxon>
        <taxon>Hexamita</taxon>
    </lineage>
</organism>
<evidence type="ECO:0000313" key="5">
    <source>
        <dbReference type="EMBL" id="CAI9924650.1"/>
    </source>
</evidence>
<accession>A0AA86NRF2</accession>
<dbReference type="InterPro" id="IPR006677">
    <property type="entry name" value="tRNA_intron_Endonuc_cat-like"/>
</dbReference>
<dbReference type="GO" id="GO:0006388">
    <property type="term" value="P:tRNA splicing, via endonucleolytic cleavage and ligation"/>
    <property type="evidence" value="ECO:0007669"/>
    <property type="project" value="InterPro"/>
</dbReference>
<keyword evidence="5" id="KW-0378">Hydrolase</keyword>
<keyword evidence="5" id="KW-0540">Nuclease</keyword>
<dbReference type="SUPFAM" id="SSF53032">
    <property type="entry name" value="tRNA-intron endonuclease catalytic domain-like"/>
    <property type="match status" value="1"/>
</dbReference>
<evidence type="ECO:0000313" key="7">
    <source>
        <dbReference type="Proteomes" id="UP001642409"/>
    </source>
</evidence>
<dbReference type="Proteomes" id="UP001642409">
    <property type="component" value="Unassembled WGS sequence"/>
</dbReference>
<dbReference type="EC" id="4.6.1.16" evidence="2"/>
<comment type="caution">
    <text evidence="5">The sequence shown here is derived from an EMBL/GenBank/DDBJ whole genome shotgun (WGS) entry which is preliminary data.</text>
</comment>
<dbReference type="EMBL" id="CAXDID020000678">
    <property type="protein sequence ID" value="CAL6109935.1"/>
    <property type="molecule type" value="Genomic_DNA"/>
</dbReference>